<dbReference type="AlphaFoldDB" id="A0A7W8IL80"/>
<accession>A0A7W8IL80</accession>
<organism evidence="1 2">
    <name type="scientific">Tunturiibacter empetritectus</name>
    <dbReference type="NCBI Taxonomy" id="3069691"/>
    <lineage>
        <taxon>Bacteria</taxon>
        <taxon>Pseudomonadati</taxon>
        <taxon>Acidobacteriota</taxon>
        <taxon>Terriglobia</taxon>
        <taxon>Terriglobales</taxon>
        <taxon>Acidobacteriaceae</taxon>
        <taxon>Tunturiibacter</taxon>
    </lineage>
</organism>
<reference evidence="1" key="1">
    <citation type="submission" date="2020-08" db="EMBL/GenBank/DDBJ databases">
        <title>Genomic Encyclopedia of Type Strains, Phase IV (KMG-V): Genome sequencing to study the core and pangenomes of soil and plant-associated prokaryotes.</title>
        <authorList>
            <person name="Whitman W."/>
        </authorList>
    </citation>
    <scope>NUCLEOTIDE SEQUENCE [LARGE SCALE GENOMIC DNA]</scope>
    <source>
        <strain evidence="1">M8UP27</strain>
    </source>
</reference>
<dbReference type="EMBL" id="JACHDY010000006">
    <property type="protein sequence ID" value="MBB5319099.1"/>
    <property type="molecule type" value="Genomic_DNA"/>
</dbReference>
<protein>
    <submittedName>
        <fullName evidence="1">Uncharacterized protein</fullName>
    </submittedName>
</protein>
<gene>
    <name evidence="1" type="ORF">HDF09_003798</name>
</gene>
<keyword evidence="2" id="KW-1185">Reference proteome</keyword>
<evidence type="ECO:0000313" key="1">
    <source>
        <dbReference type="EMBL" id="MBB5319099.1"/>
    </source>
</evidence>
<evidence type="ECO:0000313" key="2">
    <source>
        <dbReference type="Proteomes" id="UP000568106"/>
    </source>
</evidence>
<comment type="caution">
    <text evidence="1">The sequence shown here is derived from an EMBL/GenBank/DDBJ whole genome shotgun (WGS) entry which is preliminary data.</text>
</comment>
<proteinExistence type="predicted"/>
<sequence>MSTQEMKNNGSSKKGSLCGALAEVECAYIRTIEYLVKKKFFVYLSGPGFVCAPKQVFSTLPPEG</sequence>
<dbReference type="Proteomes" id="UP000568106">
    <property type="component" value="Unassembled WGS sequence"/>
</dbReference>
<name>A0A7W8IL80_9BACT</name>